<feature type="transmembrane region" description="Helical" evidence="12">
    <location>
        <begin position="351"/>
        <end position="370"/>
    </location>
</feature>
<evidence type="ECO:0000256" key="2">
    <source>
        <dbReference type="ARBA" id="ARBA00006434"/>
    </source>
</evidence>
<keyword evidence="9 12" id="KW-0472">Membrane</keyword>
<dbReference type="Pfam" id="PF00474">
    <property type="entry name" value="SSF"/>
    <property type="match status" value="1"/>
</dbReference>
<evidence type="ECO:0000256" key="3">
    <source>
        <dbReference type="ARBA" id="ARBA00022448"/>
    </source>
</evidence>
<evidence type="ECO:0000256" key="8">
    <source>
        <dbReference type="ARBA" id="ARBA00023065"/>
    </source>
</evidence>
<evidence type="ECO:0000313" key="13">
    <source>
        <dbReference type="Proteomes" id="UP000695022"/>
    </source>
</evidence>
<feature type="transmembrane region" description="Helical" evidence="12">
    <location>
        <begin position="84"/>
        <end position="106"/>
    </location>
</feature>
<evidence type="ECO:0000256" key="9">
    <source>
        <dbReference type="ARBA" id="ARBA00023136"/>
    </source>
</evidence>
<comment type="similarity">
    <text evidence="2 11">Belongs to the sodium:solute symporter (SSF) (TC 2.A.21) family.</text>
</comment>
<dbReference type="CDD" id="cd11492">
    <property type="entry name" value="SLC5sbd_NIS-SMVT"/>
    <property type="match status" value="1"/>
</dbReference>
<dbReference type="Gene3D" id="1.20.1730.10">
    <property type="entry name" value="Sodium/glucose cotransporter"/>
    <property type="match status" value="2"/>
</dbReference>
<feature type="transmembrane region" description="Helical" evidence="12">
    <location>
        <begin position="377"/>
        <end position="398"/>
    </location>
</feature>
<feature type="transmembrane region" description="Helical" evidence="12">
    <location>
        <begin position="239"/>
        <end position="262"/>
    </location>
</feature>
<dbReference type="Proteomes" id="UP000695022">
    <property type="component" value="Unplaced"/>
</dbReference>
<dbReference type="PROSITE" id="PS50283">
    <property type="entry name" value="NA_SOLUT_SYMP_3"/>
    <property type="match status" value="1"/>
</dbReference>
<dbReference type="GeneID" id="106811941"/>
<accession>A0ABM1EG49</accession>
<keyword evidence="5 12" id="KW-0812">Transmembrane</keyword>
<name>A0ABM1EG49_PRICU</name>
<comment type="subcellular location">
    <subcellularLocation>
        <location evidence="1">Cell membrane</location>
        <topology evidence="1">Multi-pass membrane protein</topology>
    </subcellularLocation>
</comment>
<keyword evidence="6 12" id="KW-1133">Transmembrane helix</keyword>
<sequence length="549" mass="60935">MATPTATTFSYIDYIVFALSLVLSAAIGVYHGCIGSKQTTTDEFLMGGKNMGVIPVALSMCASFLSGIQVLGQPAEMYYYGTQYCFFTFCIILAYPITASVFVPIFHGLQVTSAYEYLELRFNKTVRTLGAMTFILQMGGMKAVIWTDAFQMVVILVGLLAVIVKGTMDVGGMDEVFRISDEGGRLIFFNMDPDPTTRTTFWSMIIGGAFVCLSAYATNQATVQRYMSIKNTKRANYALWLNAPLWTLFTILFMLMGLTAYAKYHDCDPVLAQHIDRPDQLVPYFVLDTLGFLRGLPGLFVASCFSAALSTVSSGVNSLSAVVLEDMAKPFYTRWHGRQLDVHLATTWSKYIALFFGVLNVILALLVQLIGAGMIEIALSFFGMVGGPLLGVFAMGMLCPVVNSAGAQDPDAFLHYIHNLDWLRSLRPYTRDPYASRRNSLIKLPKLDMNPMTTIITETPDDNYLYRISYMWYTMISVIVCTLVGVAVSCATGRNKKPAIARLFWPPVLRYSCFLPPIIAVEEKKTNMTGITYRANELPEKEPLNNTPV</sequence>
<evidence type="ECO:0000256" key="10">
    <source>
        <dbReference type="ARBA" id="ARBA00023201"/>
    </source>
</evidence>
<feature type="transmembrane region" description="Helical" evidence="12">
    <location>
        <begin position="12"/>
        <end position="32"/>
    </location>
</feature>
<evidence type="ECO:0000256" key="5">
    <source>
        <dbReference type="ARBA" id="ARBA00022692"/>
    </source>
</evidence>
<protein>
    <submittedName>
        <fullName evidence="14">Sodium-coupled monocarboxylate transporter 1-like</fullName>
    </submittedName>
</protein>
<feature type="transmembrane region" description="Helical" evidence="12">
    <location>
        <begin position="470"/>
        <end position="492"/>
    </location>
</feature>
<evidence type="ECO:0000313" key="14">
    <source>
        <dbReference type="RefSeq" id="XP_014671170.1"/>
    </source>
</evidence>
<dbReference type="RefSeq" id="XP_014671170.1">
    <property type="nucleotide sequence ID" value="XM_014815684.1"/>
</dbReference>
<gene>
    <name evidence="14" type="primary">LOC106811941</name>
</gene>
<dbReference type="PANTHER" id="PTHR42985">
    <property type="entry name" value="SODIUM-COUPLED MONOCARBOXYLATE TRANSPORTER"/>
    <property type="match status" value="1"/>
</dbReference>
<dbReference type="InterPro" id="IPR051163">
    <property type="entry name" value="Sodium:Solute_Symporter_SSF"/>
</dbReference>
<evidence type="ECO:0000256" key="11">
    <source>
        <dbReference type="RuleBase" id="RU362091"/>
    </source>
</evidence>
<evidence type="ECO:0000256" key="6">
    <source>
        <dbReference type="ARBA" id="ARBA00022989"/>
    </source>
</evidence>
<keyword evidence="7" id="KW-0915">Sodium</keyword>
<evidence type="ECO:0000256" key="1">
    <source>
        <dbReference type="ARBA" id="ARBA00004651"/>
    </source>
</evidence>
<feature type="transmembrane region" description="Helical" evidence="12">
    <location>
        <begin position="200"/>
        <end position="218"/>
    </location>
</feature>
<dbReference type="InterPro" id="IPR038377">
    <property type="entry name" value="Na/Glc_symporter_sf"/>
</dbReference>
<keyword evidence="3" id="KW-0813">Transport</keyword>
<proteinExistence type="inferred from homology"/>
<dbReference type="PANTHER" id="PTHR42985:SF40">
    <property type="entry name" value="LD47995P-RELATED"/>
    <property type="match status" value="1"/>
</dbReference>
<feature type="transmembrane region" description="Helical" evidence="12">
    <location>
        <begin position="152"/>
        <end position="168"/>
    </location>
</feature>
<reference evidence="14" key="1">
    <citation type="submission" date="2025-08" db="UniProtKB">
        <authorList>
            <consortium name="RefSeq"/>
        </authorList>
    </citation>
    <scope>IDENTIFICATION</scope>
</reference>
<evidence type="ECO:0000256" key="4">
    <source>
        <dbReference type="ARBA" id="ARBA00022475"/>
    </source>
</evidence>
<evidence type="ECO:0000256" key="12">
    <source>
        <dbReference type="SAM" id="Phobius"/>
    </source>
</evidence>
<feature type="transmembrane region" description="Helical" evidence="12">
    <location>
        <begin position="52"/>
        <end position="72"/>
    </location>
</feature>
<keyword evidence="10" id="KW-0739">Sodium transport</keyword>
<dbReference type="InterPro" id="IPR001734">
    <property type="entry name" value="Na/solute_symporter"/>
</dbReference>
<evidence type="ECO:0000256" key="7">
    <source>
        <dbReference type="ARBA" id="ARBA00023053"/>
    </source>
</evidence>
<keyword evidence="4" id="KW-1003">Cell membrane</keyword>
<keyword evidence="8" id="KW-0406">Ion transport</keyword>
<organism evidence="13 14">
    <name type="scientific">Priapulus caudatus</name>
    <name type="common">Priapulid worm</name>
    <dbReference type="NCBI Taxonomy" id="37621"/>
    <lineage>
        <taxon>Eukaryota</taxon>
        <taxon>Metazoa</taxon>
        <taxon>Ecdysozoa</taxon>
        <taxon>Scalidophora</taxon>
        <taxon>Priapulida</taxon>
        <taxon>Priapulimorpha</taxon>
        <taxon>Priapulimorphida</taxon>
        <taxon>Priapulidae</taxon>
        <taxon>Priapulus</taxon>
    </lineage>
</organism>
<keyword evidence="13" id="KW-1185">Reference proteome</keyword>